<protein>
    <submittedName>
        <fullName evidence="1">Uncharacterized protein</fullName>
    </submittedName>
</protein>
<organism evidence="1 2">
    <name type="scientific">Auricularia subglabra (strain TFB-10046 / SS5)</name>
    <name type="common">White-rot fungus</name>
    <name type="synonym">Auricularia delicata (strain TFB10046)</name>
    <dbReference type="NCBI Taxonomy" id="717982"/>
    <lineage>
        <taxon>Eukaryota</taxon>
        <taxon>Fungi</taxon>
        <taxon>Dikarya</taxon>
        <taxon>Basidiomycota</taxon>
        <taxon>Agaricomycotina</taxon>
        <taxon>Agaricomycetes</taxon>
        <taxon>Auriculariales</taxon>
        <taxon>Auriculariaceae</taxon>
        <taxon>Auricularia</taxon>
    </lineage>
</organism>
<dbReference type="InParanoid" id="J0CYT1"/>
<accession>J0CYT1</accession>
<reference evidence="2" key="1">
    <citation type="journal article" date="2012" name="Science">
        <title>The Paleozoic origin of enzymatic lignin decomposition reconstructed from 31 fungal genomes.</title>
        <authorList>
            <person name="Floudas D."/>
            <person name="Binder M."/>
            <person name="Riley R."/>
            <person name="Barry K."/>
            <person name="Blanchette R.A."/>
            <person name="Henrissat B."/>
            <person name="Martinez A.T."/>
            <person name="Otillar R."/>
            <person name="Spatafora J.W."/>
            <person name="Yadav J.S."/>
            <person name="Aerts A."/>
            <person name="Benoit I."/>
            <person name="Boyd A."/>
            <person name="Carlson A."/>
            <person name="Copeland A."/>
            <person name="Coutinho P.M."/>
            <person name="de Vries R.P."/>
            <person name="Ferreira P."/>
            <person name="Findley K."/>
            <person name="Foster B."/>
            <person name="Gaskell J."/>
            <person name="Glotzer D."/>
            <person name="Gorecki P."/>
            <person name="Heitman J."/>
            <person name="Hesse C."/>
            <person name="Hori C."/>
            <person name="Igarashi K."/>
            <person name="Jurgens J.A."/>
            <person name="Kallen N."/>
            <person name="Kersten P."/>
            <person name="Kohler A."/>
            <person name="Kuees U."/>
            <person name="Kumar T.K.A."/>
            <person name="Kuo A."/>
            <person name="LaButti K."/>
            <person name="Larrondo L.F."/>
            <person name="Lindquist E."/>
            <person name="Ling A."/>
            <person name="Lombard V."/>
            <person name="Lucas S."/>
            <person name="Lundell T."/>
            <person name="Martin R."/>
            <person name="McLaughlin D.J."/>
            <person name="Morgenstern I."/>
            <person name="Morin E."/>
            <person name="Murat C."/>
            <person name="Nagy L.G."/>
            <person name="Nolan M."/>
            <person name="Ohm R.A."/>
            <person name="Patyshakuliyeva A."/>
            <person name="Rokas A."/>
            <person name="Ruiz-Duenas F.J."/>
            <person name="Sabat G."/>
            <person name="Salamov A."/>
            <person name="Samejima M."/>
            <person name="Schmutz J."/>
            <person name="Slot J.C."/>
            <person name="St John F."/>
            <person name="Stenlid J."/>
            <person name="Sun H."/>
            <person name="Sun S."/>
            <person name="Syed K."/>
            <person name="Tsang A."/>
            <person name="Wiebenga A."/>
            <person name="Young D."/>
            <person name="Pisabarro A."/>
            <person name="Eastwood D.C."/>
            <person name="Martin F."/>
            <person name="Cullen D."/>
            <person name="Grigoriev I.V."/>
            <person name="Hibbett D.S."/>
        </authorList>
    </citation>
    <scope>NUCLEOTIDE SEQUENCE [LARGE SCALE GENOMIC DNA]</scope>
    <source>
        <strain evidence="2">TFB10046</strain>
    </source>
</reference>
<sequence>MVFCLPSSIFRRQRRRTYDPFSALPKGWRFAGGRDIFADFCNEYIKADLLLWSTLVLPESAQVSQRLAVYSETWDSMDQGTHLEAQNLLKEVKTAYVMGFAPKGLEG</sequence>
<keyword evidence="2" id="KW-1185">Reference proteome</keyword>
<name>J0CYT1_AURST</name>
<evidence type="ECO:0000313" key="1">
    <source>
        <dbReference type="EMBL" id="EJD36478.1"/>
    </source>
</evidence>
<gene>
    <name evidence="1" type="ORF">AURDEDRAFT_174437</name>
</gene>
<evidence type="ECO:0000313" key="2">
    <source>
        <dbReference type="Proteomes" id="UP000006514"/>
    </source>
</evidence>
<dbReference type="EMBL" id="JH687860">
    <property type="protein sequence ID" value="EJD36478.1"/>
    <property type="molecule type" value="Genomic_DNA"/>
</dbReference>
<dbReference type="KEGG" id="adl:AURDEDRAFT_174437"/>
<dbReference type="Proteomes" id="UP000006514">
    <property type="component" value="Unassembled WGS sequence"/>
</dbReference>
<proteinExistence type="predicted"/>
<dbReference type="AlphaFoldDB" id="J0CYT1"/>